<protein>
    <submittedName>
        <fullName evidence="1">Uncharacterized protein</fullName>
    </submittedName>
</protein>
<name>A0ABM6SSV1_9ACTN</name>
<evidence type="ECO:0000313" key="1">
    <source>
        <dbReference type="EMBL" id="AVH57784.1"/>
    </source>
</evidence>
<keyword evidence="2" id="KW-1185">Reference proteome</keyword>
<dbReference type="RefSeq" id="WP_099506339.1">
    <property type="nucleotide sequence ID" value="NZ_CP026652.1"/>
</dbReference>
<sequence>MSSRFEFVDTGIGYGHVQRVASSGQFSRVQRAYRAYIDHGRECATCAVDSSTCATAEALWEAYQAANSA</sequence>
<accession>A0ABM6SSV1</accession>
<organism evidence="1 2">
    <name type="scientific">Streptomyces dengpaensis</name>
    <dbReference type="NCBI Taxonomy" id="2049881"/>
    <lineage>
        <taxon>Bacteria</taxon>
        <taxon>Bacillati</taxon>
        <taxon>Actinomycetota</taxon>
        <taxon>Actinomycetes</taxon>
        <taxon>Kitasatosporales</taxon>
        <taxon>Streptomycetaceae</taxon>
        <taxon>Streptomyces</taxon>
    </lineage>
</organism>
<gene>
    <name evidence="1" type="ORF">C4B68_20675</name>
</gene>
<proteinExistence type="predicted"/>
<evidence type="ECO:0000313" key="2">
    <source>
        <dbReference type="Proteomes" id="UP000238413"/>
    </source>
</evidence>
<reference evidence="1 2" key="1">
    <citation type="submission" date="2018-02" db="EMBL/GenBank/DDBJ databases">
        <title>Complete genome sequence of Streptomyces dengpaensis, the producer of angucyclines.</title>
        <authorList>
            <person name="Yumei L."/>
        </authorList>
    </citation>
    <scope>NUCLEOTIDE SEQUENCE [LARGE SCALE GENOMIC DNA]</scope>
    <source>
        <strain evidence="1 2">XZHG99</strain>
    </source>
</reference>
<dbReference type="EMBL" id="CP026652">
    <property type="protein sequence ID" value="AVH57784.1"/>
    <property type="molecule type" value="Genomic_DNA"/>
</dbReference>
<dbReference type="Proteomes" id="UP000238413">
    <property type="component" value="Chromosome"/>
</dbReference>